<dbReference type="InterPro" id="IPR037682">
    <property type="entry name" value="TonB_C"/>
</dbReference>
<dbReference type="AlphaFoldDB" id="A0A385SRJ0"/>
<evidence type="ECO:0000256" key="4">
    <source>
        <dbReference type="ARBA" id="ARBA00022475"/>
    </source>
</evidence>
<keyword evidence="3" id="KW-0813">Transport</keyword>
<dbReference type="NCBIfam" id="TIGR01352">
    <property type="entry name" value="tonB_Cterm"/>
    <property type="match status" value="1"/>
</dbReference>
<feature type="signal peptide" evidence="10">
    <location>
        <begin position="1"/>
        <end position="19"/>
    </location>
</feature>
<keyword evidence="13" id="KW-1185">Reference proteome</keyword>
<feature type="domain" description="TonB C-terminal" evidence="11">
    <location>
        <begin position="197"/>
        <end position="293"/>
    </location>
</feature>
<dbReference type="KEGG" id="chk:D4L85_25780"/>
<dbReference type="GO" id="GO:0015891">
    <property type="term" value="P:siderophore transport"/>
    <property type="evidence" value="ECO:0007669"/>
    <property type="project" value="InterPro"/>
</dbReference>
<organism evidence="12 13">
    <name type="scientific">Chryseolinea soli</name>
    <dbReference type="NCBI Taxonomy" id="2321403"/>
    <lineage>
        <taxon>Bacteria</taxon>
        <taxon>Pseudomonadati</taxon>
        <taxon>Bacteroidota</taxon>
        <taxon>Cytophagia</taxon>
        <taxon>Cytophagales</taxon>
        <taxon>Fulvivirgaceae</taxon>
        <taxon>Chryseolinea</taxon>
    </lineage>
</organism>
<dbReference type="OrthoDB" id="9812355at2"/>
<dbReference type="Gene3D" id="3.90.930.1">
    <property type="match status" value="1"/>
</dbReference>
<dbReference type="GO" id="GO:0015031">
    <property type="term" value="P:protein transport"/>
    <property type="evidence" value="ECO:0007669"/>
    <property type="project" value="UniProtKB-KW"/>
</dbReference>
<dbReference type="GO" id="GO:0098797">
    <property type="term" value="C:plasma membrane protein complex"/>
    <property type="evidence" value="ECO:0007669"/>
    <property type="project" value="TreeGrafter"/>
</dbReference>
<name>A0A385SRJ0_9BACT</name>
<keyword evidence="8" id="KW-1133">Transmembrane helix</keyword>
<dbReference type="InterPro" id="IPR011652">
    <property type="entry name" value="MORN_2"/>
</dbReference>
<dbReference type="SUPFAM" id="SSF74653">
    <property type="entry name" value="TolA/TonB C-terminal domain"/>
    <property type="match status" value="1"/>
</dbReference>
<dbReference type="PROSITE" id="PS52015">
    <property type="entry name" value="TONB_CTD"/>
    <property type="match status" value="1"/>
</dbReference>
<dbReference type="Proteomes" id="UP000266183">
    <property type="component" value="Chromosome"/>
</dbReference>
<evidence type="ECO:0000256" key="1">
    <source>
        <dbReference type="ARBA" id="ARBA00004383"/>
    </source>
</evidence>
<evidence type="ECO:0000313" key="12">
    <source>
        <dbReference type="EMBL" id="AYB33779.1"/>
    </source>
</evidence>
<evidence type="ECO:0000313" key="13">
    <source>
        <dbReference type="Proteomes" id="UP000266183"/>
    </source>
</evidence>
<accession>A0A385SRJ0</accession>
<evidence type="ECO:0000259" key="11">
    <source>
        <dbReference type="PROSITE" id="PS52015"/>
    </source>
</evidence>
<reference evidence="13" key="1">
    <citation type="submission" date="2018-09" db="EMBL/GenBank/DDBJ databases">
        <title>Chryseolinea sp. KIS68-18 isolated from soil.</title>
        <authorList>
            <person name="Weon H.-Y."/>
            <person name="Kwon S.-W."/>
            <person name="Lee S.A."/>
        </authorList>
    </citation>
    <scope>NUCLEOTIDE SEQUENCE [LARGE SCALE GENOMIC DNA]</scope>
    <source>
        <strain evidence="13">KIS68-18</strain>
    </source>
</reference>
<evidence type="ECO:0000256" key="9">
    <source>
        <dbReference type="ARBA" id="ARBA00023136"/>
    </source>
</evidence>
<comment type="subcellular location">
    <subcellularLocation>
        <location evidence="1">Cell inner membrane</location>
        <topology evidence="1">Single-pass membrane protein</topology>
        <orientation evidence="1">Periplasmic side</orientation>
    </subcellularLocation>
</comment>
<dbReference type="RefSeq" id="WP_119757008.1">
    <property type="nucleotide sequence ID" value="NZ_CP032382.1"/>
</dbReference>
<keyword evidence="4" id="KW-1003">Cell membrane</keyword>
<protein>
    <submittedName>
        <fullName evidence="12">TonB family protein</fullName>
    </submittedName>
</protein>
<gene>
    <name evidence="12" type="ORF">D4L85_25780</name>
</gene>
<dbReference type="PANTHER" id="PTHR33446:SF2">
    <property type="entry name" value="PROTEIN TONB"/>
    <property type="match status" value="1"/>
</dbReference>
<evidence type="ECO:0000256" key="2">
    <source>
        <dbReference type="ARBA" id="ARBA00006555"/>
    </source>
</evidence>
<dbReference type="InterPro" id="IPR006260">
    <property type="entry name" value="TonB/TolA_C"/>
</dbReference>
<dbReference type="PRINTS" id="PR01374">
    <property type="entry name" value="TONBPROTEIN"/>
</dbReference>
<evidence type="ECO:0000256" key="5">
    <source>
        <dbReference type="ARBA" id="ARBA00022519"/>
    </source>
</evidence>
<dbReference type="InterPro" id="IPR003538">
    <property type="entry name" value="TonB"/>
</dbReference>
<keyword evidence="6" id="KW-0812">Transmembrane</keyword>
<dbReference type="GO" id="GO:0055085">
    <property type="term" value="P:transmembrane transport"/>
    <property type="evidence" value="ECO:0007669"/>
    <property type="project" value="InterPro"/>
</dbReference>
<keyword evidence="5" id="KW-0997">Cell inner membrane</keyword>
<dbReference type="Gene3D" id="3.30.1150.10">
    <property type="match status" value="1"/>
</dbReference>
<dbReference type="Pfam" id="PF03544">
    <property type="entry name" value="TonB_C"/>
    <property type="match status" value="1"/>
</dbReference>
<evidence type="ECO:0000256" key="3">
    <source>
        <dbReference type="ARBA" id="ARBA00022448"/>
    </source>
</evidence>
<evidence type="ECO:0000256" key="6">
    <source>
        <dbReference type="ARBA" id="ARBA00022692"/>
    </source>
</evidence>
<evidence type="ECO:0000256" key="8">
    <source>
        <dbReference type="ARBA" id="ARBA00022989"/>
    </source>
</evidence>
<dbReference type="GO" id="GO:0030288">
    <property type="term" value="C:outer membrane-bounded periplasmic space"/>
    <property type="evidence" value="ECO:0007669"/>
    <property type="project" value="InterPro"/>
</dbReference>
<dbReference type="SUPFAM" id="SSF82185">
    <property type="entry name" value="Histone H3 K4-specific methyltransferase SET7/9 N-terminal domain"/>
    <property type="match status" value="1"/>
</dbReference>
<dbReference type="PANTHER" id="PTHR33446">
    <property type="entry name" value="PROTEIN TONB-RELATED"/>
    <property type="match status" value="1"/>
</dbReference>
<keyword evidence="7" id="KW-0653">Protein transport</keyword>
<dbReference type="Pfam" id="PF07661">
    <property type="entry name" value="MORN_2"/>
    <property type="match status" value="2"/>
</dbReference>
<evidence type="ECO:0000256" key="10">
    <source>
        <dbReference type="SAM" id="SignalP"/>
    </source>
</evidence>
<keyword evidence="9" id="KW-0472">Membrane</keyword>
<dbReference type="GO" id="GO:0031992">
    <property type="term" value="F:energy transducer activity"/>
    <property type="evidence" value="ECO:0007669"/>
    <property type="project" value="InterPro"/>
</dbReference>
<sequence length="294" mass="32980">MKPIIFLFSAFALALSATAQNKEKITLYFDSNWMPTGDQSIAKYYRTVEEGGRSKFIVRDYFISGKLQMVAACSSISPAIRYEGKRTNYYENGNVESERYYVDNEVAGDYKTYYEDGKLKRETRYRAKKEIIIHSYSPTGQDELSPEGNGILKVKSTDEFNQFEDVQDSVSLSTYNVHVSTGDTIYLRIERPAEFKGGLSALGRFVSSTLRYPASARRMGVEGSVFVSFIVDKNGAVTNAKVIKGISPDCDAEAQRTVAAMPNWIPGQTRGKAVKSMFVQPIKYKLAGGRKKKR</sequence>
<feature type="chain" id="PRO_5017459835" evidence="10">
    <location>
        <begin position="20"/>
        <end position="294"/>
    </location>
</feature>
<comment type="similarity">
    <text evidence="2">Belongs to the TonB family.</text>
</comment>
<keyword evidence="10" id="KW-0732">Signal</keyword>
<evidence type="ECO:0000256" key="7">
    <source>
        <dbReference type="ARBA" id="ARBA00022927"/>
    </source>
</evidence>
<dbReference type="EMBL" id="CP032382">
    <property type="protein sequence ID" value="AYB33779.1"/>
    <property type="molecule type" value="Genomic_DNA"/>
</dbReference>
<dbReference type="InterPro" id="IPR051045">
    <property type="entry name" value="TonB-dependent_transducer"/>
</dbReference>
<proteinExistence type="inferred from homology"/>